<keyword evidence="4" id="KW-1185">Reference proteome</keyword>
<organism evidence="3 4">
    <name type="scientific">Euplotes crassus</name>
    <dbReference type="NCBI Taxonomy" id="5936"/>
    <lineage>
        <taxon>Eukaryota</taxon>
        <taxon>Sar</taxon>
        <taxon>Alveolata</taxon>
        <taxon>Ciliophora</taxon>
        <taxon>Intramacronucleata</taxon>
        <taxon>Spirotrichea</taxon>
        <taxon>Hypotrichia</taxon>
        <taxon>Euplotida</taxon>
        <taxon>Euplotidae</taxon>
        <taxon>Moneuplotes</taxon>
    </lineage>
</organism>
<dbReference type="InterPro" id="IPR006629">
    <property type="entry name" value="LITAF"/>
</dbReference>
<feature type="coiled-coil region" evidence="1">
    <location>
        <begin position="127"/>
        <end position="161"/>
    </location>
</feature>
<gene>
    <name evidence="3" type="ORF">ECRASSUSDP1_LOCUS21053</name>
</gene>
<comment type="caution">
    <text evidence="3">The sequence shown here is derived from an EMBL/GenBank/DDBJ whole genome shotgun (WGS) entry which is preliminary data.</text>
</comment>
<dbReference type="EMBL" id="CAMPGE010021494">
    <property type="protein sequence ID" value="CAI2379640.1"/>
    <property type="molecule type" value="Genomic_DNA"/>
</dbReference>
<proteinExistence type="predicted"/>
<reference evidence="3" key="1">
    <citation type="submission" date="2023-07" db="EMBL/GenBank/DDBJ databases">
        <authorList>
            <consortium name="AG Swart"/>
            <person name="Singh M."/>
            <person name="Singh A."/>
            <person name="Seah K."/>
            <person name="Emmerich C."/>
        </authorList>
    </citation>
    <scope>NUCLEOTIDE SEQUENCE</scope>
    <source>
        <strain evidence="3">DP1</strain>
    </source>
</reference>
<sequence>MDLGQFGYSTIENSDEGERLKAIEDSTDTKVVIQDLPVLAYCKNCKKTNFTEVKTECDCSEVPMCLLYSLLLPICYWCCTNQMSLIRKTYHYCSQCKFKLFTVANNLVFFNQVVQQSPQDLEMERKLAKSEKRLNKSKIEKSQAESKLKEIENQKNHLKAEIDS</sequence>
<dbReference type="Proteomes" id="UP001295684">
    <property type="component" value="Unassembled WGS sequence"/>
</dbReference>
<name>A0AAD2D4H9_EUPCR</name>
<keyword evidence="1" id="KW-0175">Coiled coil</keyword>
<dbReference type="Pfam" id="PF10601">
    <property type="entry name" value="zf-LITAF-like"/>
    <property type="match status" value="1"/>
</dbReference>
<accession>A0AAD2D4H9</accession>
<evidence type="ECO:0000313" key="3">
    <source>
        <dbReference type="EMBL" id="CAI2379640.1"/>
    </source>
</evidence>
<dbReference type="AlphaFoldDB" id="A0AAD2D4H9"/>
<evidence type="ECO:0000256" key="1">
    <source>
        <dbReference type="SAM" id="Coils"/>
    </source>
</evidence>
<evidence type="ECO:0000259" key="2">
    <source>
        <dbReference type="Pfam" id="PF10601"/>
    </source>
</evidence>
<protein>
    <recommendedName>
        <fullName evidence="2">LITAF domain-containing protein</fullName>
    </recommendedName>
</protein>
<evidence type="ECO:0000313" key="4">
    <source>
        <dbReference type="Proteomes" id="UP001295684"/>
    </source>
</evidence>
<feature type="domain" description="LITAF" evidence="2">
    <location>
        <begin position="37"/>
        <end position="101"/>
    </location>
</feature>